<feature type="compositionally biased region" description="Low complexity" evidence="5">
    <location>
        <begin position="24"/>
        <end position="36"/>
    </location>
</feature>
<dbReference type="PROSITE" id="PS51206">
    <property type="entry name" value="SF3_HELICASE_1"/>
    <property type="match status" value="1"/>
</dbReference>
<dbReference type="GO" id="GO:0016787">
    <property type="term" value="F:hydrolase activity"/>
    <property type="evidence" value="ECO:0007669"/>
    <property type="project" value="UniProtKB-KW"/>
</dbReference>
<dbReference type="RefSeq" id="WP_074792525.1">
    <property type="nucleotide sequence ID" value="NZ_FOAD01000001.1"/>
</dbReference>
<dbReference type="Pfam" id="PF08706">
    <property type="entry name" value="D5_N"/>
    <property type="match status" value="1"/>
</dbReference>
<keyword evidence="1" id="KW-0547">Nucleotide-binding</keyword>
<dbReference type="InterPro" id="IPR036388">
    <property type="entry name" value="WH-like_DNA-bd_sf"/>
</dbReference>
<dbReference type="InterPro" id="IPR014015">
    <property type="entry name" value="Helicase_SF3_DNA-vir"/>
</dbReference>
<evidence type="ECO:0000256" key="2">
    <source>
        <dbReference type="ARBA" id="ARBA00022801"/>
    </source>
</evidence>
<sequence length="690" mass="76992">MSDSKRRQRDDRDPTALIGDGSDDNASTDSTDSGGTLAPESVSSWDDVRSIYGLRDDADSGRYAAVCLLRDKYDLITVRDDADRLLRYDEEIGIYERGAEFDIGRELDRELGQHYSQHERREIISRLKEHTVEREVLNAGESEESLICVANGVLDVETREIYDHDPEYLFTTRIPVEYDPDAEPEAYDEFTNDITRRDADAKTLNELLGNALLDDYRYEYVLFLFGDGANGKSTWLSAVRALLGDENTSSETLQRLAENRFSSARLVGKMANIAEDLPQRKINDMGTIKDLSGGGMVPAERKNQDPFDFANRAKLMFAANSPPVLGERTWAVKRRLAPIYLPYRFVDNPDDDDPHEKPREYGLEDQLTSAEELSGILNRALDGLDRLRANGDISLPESPDERLDLYERHSDHIKAFRVDCLTNTDESTDEIPKDRIYNAYTRYCEVNGEEPTANTVFWKQLRRTTLDVETYRPRGGGGKRPTMLQRVAWKEMAEEYLPADCEVGSDDTADDESGDSNTPISDILEETATATIGKPVTGTVSESGVTQIGDGSKIQLVAGYDVVDVIDWDADHDLKEYVGKTIQIIRAQAGEYDGTKQIELIPESVIKVVEEPTEDGQTGLDDAADDDEPTQAERISTVRDAVGEMAPVGDGALAAALADDYDPETVKHTLEKLAEQGDIHDPDGDGWRTV</sequence>
<evidence type="ECO:0000313" key="8">
    <source>
        <dbReference type="Proteomes" id="UP000183894"/>
    </source>
</evidence>
<dbReference type="OrthoDB" id="308447at2157"/>
<protein>
    <submittedName>
        <fullName evidence="7">Phage/plasmid primase, P4 family, C-terminal domain-containing protein</fullName>
    </submittedName>
</protein>
<dbReference type="InterPro" id="IPR051620">
    <property type="entry name" value="ORF904-like_C"/>
</dbReference>
<gene>
    <name evidence="7" type="ORF">SAMN04488691_1011126</name>
</gene>
<dbReference type="EMBL" id="FOAD01000001">
    <property type="protein sequence ID" value="SEK70765.1"/>
    <property type="molecule type" value="Genomic_DNA"/>
</dbReference>
<dbReference type="PANTHER" id="PTHR35372:SF2">
    <property type="entry name" value="SF3 HELICASE DOMAIN-CONTAINING PROTEIN"/>
    <property type="match status" value="1"/>
</dbReference>
<dbReference type="GO" id="GO:0005524">
    <property type="term" value="F:ATP binding"/>
    <property type="evidence" value="ECO:0007669"/>
    <property type="project" value="UniProtKB-KW"/>
</dbReference>
<dbReference type="Gene3D" id="3.40.50.300">
    <property type="entry name" value="P-loop containing nucleotide triphosphate hydrolases"/>
    <property type="match status" value="1"/>
</dbReference>
<dbReference type="PANTHER" id="PTHR35372">
    <property type="entry name" value="ATP BINDING PROTEIN-RELATED"/>
    <property type="match status" value="1"/>
</dbReference>
<evidence type="ECO:0000256" key="1">
    <source>
        <dbReference type="ARBA" id="ARBA00022741"/>
    </source>
</evidence>
<dbReference type="Pfam" id="PF19263">
    <property type="entry name" value="DUF5906"/>
    <property type="match status" value="1"/>
</dbReference>
<feature type="compositionally biased region" description="Basic and acidic residues" evidence="5">
    <location>
        <begin position="1"/>
        <end position="14"/>
    </location>
</feature>
<evidence type="ECO:0000256" key="4">
    <source>
        <dbReference type="ARBA" id="ARBA00022840"/>
    </source>
</evidence>
<dbReference type="InterPro" id="IPR045455">
    <property type="entry name" value="NrS-1_pol-like_helicase"/>
</dbReference>
<dbReference type="InterPro" id="IPR027417">
    <property type="entry name" value="P-loop_NTPase"/>
</dbReference>
<feature type="domain" description="SF3 helicase" evidence="6">
    <location>
        <begin position="199"/>
        <end position="354"/>
    </location>
</feature>
<proteinExistence type="predicted"/>
<accession>A0A1H7JBS6</accession>
<dbReference type="Gene3D" id="1.10.10.10">
    <property type="entry name" value="Winged helix-like DNA-binding domain superfamily/Winged helix DNA-binding domain"/>
    <property type="match status" value="1"/>
</dbReference>
<keyword evidence="2" id="KW-0378">Hydrolase</keyword>
<dbReference type="InterPro" id="IPR014818">
    <property type="entry name" value="Phage/plasmid_primase_P4_C"/>
</dbReference>
<name>A0A1H7JBS6_HALLR</name>
<dbReference type="AlphaFoldDB" id="A0A1H7JBS6"/>
<evidence type="ECO:0000259" key="6">
    <source>
        <dbReference type="PROSITE" id="PS51206"/>
    </source>
</evidence>
<organism evidence="7 8">
    <name type="scientific">Haloferax larsenii</name>
    <dbReference type="NCBI Taxonomy" id="302484"/>
    <lineage>
        <taxon>Archaea</taxon>
        <taxon>Methanobacteriati</taxon>
        <taxon>Methanobacteriota</taxon>
        <taxon>Stenosarchaea group</taxon>
        <taxon>Halobacteria</taxon>
        <taxon>Halobacteriales</taxon>
        <taxon>Haloferacaceae</taxon>
        <taxon>Haloferax</taxon>
    </lineage>
</organism>
<dbReference type="InterPro" id="IPR004968">
    <property type="entry name" value="DNA_primase/NTPase_C"/>
</dbReference>
<feature type="region of interest" description="Disordered" evidence="5">
    <location>
        <begin position="1"/>
        <end position="41"/>
    </location>
</feature>
<dbReference type="SUPFAM" id="SSF52540">
    <property type="entry name" value="P-loop containing nucleoside triphosphate hydrolases"/>
    <property type="match status" value="1"/>
</dbReference>
<dbReference type="GO" id="GO:0004386">
    <property type="term" value="F:helicase activity"/>
    <property type="evidence" value="ECO:0007669"/>
    <property type="project" value="UniProtKB-KW"/>
</dbReference>
<dbReference type="Proteomes" id="UP000183894">
    <property type="component" value="Unassembled WGS sequence"/>
</dbReference>
<evidence type="ECO:0000256" key="3">
    <source>
        <dbReference type="ARBA" id="ARBA00022806"/>
    </source>
</evidence>
<dbReference type="Pfam" id="PF03288">
    <property type="entry name" value="Pox_D5"/>
    <property type="match status" value="1"/>
</dbReference>
<dbReference type="SMART" id="SM00885">
    <property type="entry name" value="D5_N"/>
    <property type="match status" value="1"/>
</dbReference>
<dbReference type="InterPro" id="IPR006500">
    <property type="entry name" value="Helicase_put_C_phage/plasmid"/>
</dbReference>
<reference evidence="7 8" key="1">
    <citation type="submission" date="2016-10" db="EMBL/GenBank/DDBJ databases">
        <authorList>
            <person name="de Groot N.N."/>
        </authorList>
    </citation>
    <scope>NUCLEOTIDE SEQUENCE [LARGE SCALE GENOMIC DNA]</scope>
    <source>
        <strain evidence="7 8">CDM_5</strain>
    </source>
</reference>
<keyword evidence="3" id="KW-0347">Helicase</keyword>
<evidence type="ECO:0000313" key="7">
    <source>
        <dbReference type="EMBL" id="SEK70765.1"/>
    </source>
</evidence>
<evidence type="ECO:0000256" key="5">
    <source>
        <dbReference type="SAM" id="MobiDB-lite"/>
    </source>
</evidence>
<dbReference type="SUPFAM" id="SSF46785">
    <property type="entry name" value="Winged helix' DNA-binding domain"/>
    <property type="match status" value="1"/>
</dbReference>
<keyword evidence="4" id="KW-0067">ATP-binding</keyword>
<dbReference type="InterPro" id="IPR036390">
    <property type="entry name" value="WH_DNA-bd_sf"/>
</dbReference>
<dbReference type="NCBIfam" id="TIGR01613">
    <property type="entry name" value="primase_Cterm"/>
    <property type="match status" value="1"/>
</dbReference>